<dbReference type="PROSITE" id="PS52050">
    <property type="entry name" value="WYL"/>
    <property type="match status" value="1"/>
</dbReference>
<proteinExistence type="predicted"/>
<accession>A0A1C0AQQ1</accession>
<name>A0A1C0AQQ1_9ACTN</name>
<evidence type="ECO:0000259" key="1">
    <source>
        <dbReference type="Pfam" id="PF13280"/>
    </source>
</evidence>
<dbReference type="AlphaFoldDB" id="A0A1C0AQQ1"/>
<dbReference type="InterPro" id="IPR051534">
    <property type="entry name" value="CBASS_pafABC_assoc_protein"/>
</dbReference>
<comment type="caution">
    <text evidence="2">The sequence shown here is derived from an EMBL/GenBank/DDBJ whole genome shotgun (WGS) entry which is preliminary data.</text>
</comment>
<gene>
    <name evidence="2" type="ORF">BCR15_13680</name>
</gene>
<dbReference type="Pfam" id="PF13280">
    <property type="entry name" value="WYL"/>
    <property type="match status" value="1"/>
</dbReference>
<dbReference type="PANTHER" id="PTHR34580">
    <property type="match status" value="1"/>
</dbReference>
<dbReference type="EMBL" id="MBQD01000007">
    <property type="protein sequence ID" value="OCL36748.1"/>
    <property type="molecule type" value="Genomic_DNA"/>
</dbReference>
<dbReference type="Proteomes" id="UP000093501">
    <property type="component" value="Unassembled WGS sequence"/>
</dbReference>
<sequence length="310" mass="34097">MSARKSERLLNLLIALLSTRRYLTKHELREMIEGYRGGTVASFERQFERDKEELRQLGVPIETGANTADTDEEYGYRINRADFELPPLAFSAEELAALGVAAQVWQDSVAATHTAQAIEALQAGGAAPDPALLPTVHPRIAVRDANFEAAYEAVTTRRELSFGYAGRPRRVQPWKLIQRRGQWYVFGLDPDRGEDRFFKLSRFTAAAEPTGRVGAVVVPDDADERAARLEPVVGVEAVVALRDGVPHSWPEAEPADWAGPLPAGFTAHRVRQGNEDLVIDEVAAAGADAILLAPEDLRRRLIARLRGMAG</sequence>
<keyword evidence="3" id="KW-1185">Reference proteome</keyword>
<dbReference type="RefSeq" id="WP_068750276.1">
    <property type="nucleotide sequence ID" value="NZ_LR214441.1"/>
</dbReference>
<evidence type="ECO:0000313" key="3">
    <source>
        <dbReference type="Proteomes" id="UP000093501"/>
    </source>
</evidence>
<dbReference type="InterPro" id="IPR026881">
    <property type="entry name" value="WYL_dom"/>
</dbReference>
<protein>
    <recommendedName>
        <fullName evidence="1">WYL domain-containing protein</fullName>
    </recommendedName>
</protein>
<dbReference type="PANTHER" id="PTHR34580:SF3">
    <property type="entry name" value="PROTEIN PAFB"/>
    <property type="match status" value="1"/>
</dbReference>
<feature type="domain" description="WYL" evidence="1">
    <location>
        <begin position="146"/>
        <end position="206"/>
    </location>
</feature>
<reference evidence="3" key="1">
    <citation type="submission" date="2016-07" db="EMBL/GenBank/DDBJ databases">
        <authorList>
            <person name="Florea S."/>
            <person name="Webb J.S."/>
            <person name="Jaromczyk J."/>
            <person name="Schardl C.L."/>
        </authorList>
    </citation>
    <scope>NUCLEOTIDE SEQUENCE [LARGE SCALE GENOMIC DNA]</scope>
    <source>
        <strain evidence="3">IPBSL-7</strain>
    </source>
</reference>
<evidence type="ECO:0000313" key="2">
    <source>
        <dbReference type="EMBL" id="OCL36748.1"/>
    </source>
</evidence>
<organism evidence="2 3">
    <name type="scientific">Tessaracoccus lapidicaptus</name>
    <dbReference type="NCBI Taxonomy" id="1427523"/>
    <lineage>
        <taxon>Bacteria</taxon>
        <taxon>Bacillati</taxon>
        <taxon>Actinomycetota</taxon>
        <taxon>Actinomycetes</taxon>
        <taxon>Propionibacteriales</taxon>
        <taxon>Propionibacteriaceae</taxon>
        <taxon>Tessaracoccus</taxon>
    </lineage>
</organism>